<organism evidence="1 2">
    <name type="scientific">Rhododendron molle</name>
    <name type="common">Chinese azalea</name>
    <name type="synonym">Azalea mollis</name>
    <dbReference type="NCBI Taxonomy" id="49168"/>
    <lineage>
        <taxon>Eukaryota</taxon>
        <taxon>Viridiplantae</taxon>
        <taxon>Streptophyta</taxon>
        <taxon>Embryophyta</taxon>
        <taxon>Tracheophyta</taxon>
        <taxon>Spermatophyta</taxon>
        <taxon>Magnoliopsida</taxon>
        <taxon>eudicotyledons</taxon>
        <taxon>Gunneridae</taxon>
        <taxon>Pentapetalae</taxon>
        <taxon>asterids</taxon>
        <taxon>Ericales</taxon>
        <taxon>Ericaceae</taxon>
        <taxon>Ericoideae</taxon>
        <taxon>Rhodoreae</taxon>
        <taxon>Rhododendron</taxon>
    </lineage>
</organism>
<dbReference type="Proteomes" id="UP001062846">
    <property type="component" value="Chromosome 6"/>
</dbReference>
<sequence>MAEELGPFHIEKDEKTLYLNPYAWNQVRYSLDNIGDTILKLSFVVESAVNELGSSAALLDFFTWNIGTKIQEKIKENEHEKRVDTYVPQLSQAISRYNSAGNEKNNKLEGIHSRMISYESYKQLNLLCDFQSFIHPSGQFDKALDMASEELGEIDPYSILTPPCTATSSLLVSKRRDGA</sequence>
<gene>
    <name evidence="1" type="ORF">RHMOL_Rhmol06G0302500</name>
</gene>
<accession>A0ACC0NI56</accession>
<proteinExistence type="predicted"/>
<name>A0ACC0NI56_RHOML</name>
<dbReference type="EMBL" id="CM046393">
    <property type="protein sequence ID" value="KAI8552880.1"/>
    <property type="molecule type" value="Genomic_DNA"/>
</dbReference>
<keyword evidence="2" id="KW-1185">Reference proteome</keyword>
<protein>
    <submittedName>
        <fullName evidence="1">Uncharacterized protein</fullName>
    </submittedName>
</protein>
<comment type="caution">
    <text evidence="1">The sequence shown here is derived from an EMBL/GenBank/DDBJ whole genome shotgun (WGS) entry which is preliminary data.</text>
</comment>
<evidence type="ECO:0000313" key="1">
    <source>
        <dbReference type="EMBL" id="KAI8552880.1"/>
    </source>
</evidence>
<reference evidence="1" key="1">
    <citation type="submission" date="2022-02" db="EMBL/GenBank/DDBJ databases">
        <title>Plant Genome Project.</title>
        <authorList>
            <person name="Zhang R.-G."/>
        </authorList>
    </citation>
    <scope>NUCLEOTIDE SEQUENCE</scope>
    <source>
        <strain evidence="1">AT1</strain>
    </source>
</reference>
<evidence type="ECO:0000313" key="2">
    <source>
        <dbReference type="Proteomes" id="UP001062846"/>
    </source>
</evidence>